<dbReference type="Pfam" id="PF21180">
    <property type="entry name" value="TOP6A-Spo11_Toprim"/>
    <property type="match status" value="1"/>
</dbReference>
<dbReference type="HAMAP" id="MF_00132">
    <property type="entry name" value="Top6A"/>
    <property type="match status" value="1"/>
</dbReference>
<dbReference type="Pfam" id="PF20768">
    <property type="entry name" value="Topo_VI_alpha"/>
    <property type="match status" value="1"/>
</dbReference>
<keyword evidence="8" id="KW-0460">Magnesium</keyword>
<dbReference type="Pfam" id="PF04406">
    <property type="entry name" value="TP6A_N"/>
    <property type="match status" value="1"/>
</dbReference>
<dbReference type="EMBL" id="LAZR01053273">
    <property type="protein sequence ID" value="KKK81104.1"/>
    <property type="molecule type" value="Genomic_DNA"/>
</dbReference>
<dbReference type="GO" id="GO:0003918">
    <property type="term" value="F:DNA topoisomerase type II (double strand cut, ATP-hydrolyzing) activity"/>
    <property type="evidence" value="ECO:0007669"/>
    <property type="project" value="UniProtKB-EC"/>
</dbReference>
<keyword evidence="6" id="KW-0547">Nucleotide-binding</keyword>
<dbReference type="GO" id="GO:0003677">
    <property type="term" value="F:DNA binding"/>
    <property type="evidence" value="ECO:0007669"/>
    <property type="project" value="UniProtKB-KW"/>
</dbReference>
<dbReference type="AlphaFoldDB" id="A0A0F9ARL5"/>
<dbReference type="InterPro" id="IPR002815">
    <property type="entry name" value="Spo11/TopoVI_A"/>
</dbReference>
<evidence type="ECO:0000313" key="15">
    <source>
        <dbReference type="EMBL" id="KKK81104.1"/>
    </source>
</evidence>
<evidence type="ECO:0000256" key="8">
    <source>
        <dbReference type="ARBA" id="ARBA00022842"/>
    </source>
</evidence>
<dbReference type="PANTHER" id="PTHR10848">
    <property type="entry name" value="MEIOTIC RECOMBINATION PROTEIN SPO11"/>
    <property type="match status" value="1"/>
</dbReference>
<dbReference type="InterPro" id="IPR013049">
    <property type="entry name" value="Spo11/TopoVI_A_N"/>
</dbReference>
<dbReference type="InterPro" id="IPR049333">
    <property type="entry name" value="Topo_VI_alpha"/>
</dbReference>
<evidence type="ECO:0000256" key="4">
    <source>
        <dbReference type="ARBA" id="ARBA00012895"/>
    </source>
</evidence>
<dbReference type="PRINTS" id="PR01552">
    <property type="entry name" value="TPISMRASE6A"/>
</dbReference>
<evidence type="ECO:0000256" key="7">
    <source>
        <dbReference type="ARBA" id="ARBA00022840"/>
    </source>
</evidence>
<dbReference type="CDD" id="cd00223">
    <property type="entry name" value="TOPRIM_TopoIIB_SPO"/>
    <property type="match status" value="1"/>
</dbReference>
<feature type="non-terminal residue" evidence="15">
    <location>
        <position position="1"/>
    </location>
</feature>
<evidence type="ECO:0000259" key="13">
    <source>
        <dbReference type="Pfam" id="PF20768"/>
    </source>
</evidence>
<evidence type="ECO:0000259" key="12">
    <source>
        <dbReference type="Pfam" id="PF04406"/>
    </source>
</evidence>
<comment type="caution">
    <text evidence="15">The sequence shown here is derived from an EMBL/GenBank/DDBJ whole genome shotgun (WGS) entry which is preliminary data.</text>
</comment>
<dbReference type="InterPro" id="IPR034136">
    <property type="entry name" value="TOPRIM_Topo6A/Spo11"/>
</dbReference>
<evidence type="ECO:0000256" key="2">
    <source>
        <dbReference type="ARBA" id="ARBA00001946"/>
    </source>
</evidence>
<gene>
    <name evidence="15" type="ORF">LCGC14_2816830</name>
</gene>
<proteinExistence type="inferred from homology"/>
<dbReference type="GO" id="GO:0005694">
    <property type="term" value="C:chromosome"/>
    <property type="evidence" value="ECO:0007669"/>
    <property type="project" value="InterPro"/>
</dbReference>
<name>A0A0F9ARL5_9ZZZZ</name>
<keyword evidence="11" id="KW-0413">Isomerase</keyword>
<comment type="catalytic activity">
    <reaction evidence="1">
        <text>ATP-dependent breakage, passage and rejoining of double-stranded DNA.</text>
        <dbReference type="EC" id="5.6.2.2"/>
    </reaction>
</comment>
<evidence type="ECO:0000256" key="9">
    <source>
        <dbReference type="ARBA" id="ARBA00023029"/>
    </source>
</evidence>
<dbReference type="PANTHER" id="PTHR10848:SF0">
    <property type="entry name" value="MEIOTIC RECOMBINATION PROTEIN SPO11"/>
    <property type="match status" value="1"/>
</dbReference>
<evidence type="ECO:0000256" key="3">
    <source>
        <dbReference type="ARBA" id="ARBA00006559"/>
    </source>
</evidence>
<comment type="similarity">
    <text evidence="3">Belongs to the TOP6A family.</text>
</comment>
<protein>
    <recommendedName>
        <fullName evidence="4">DNA topoisomerase (ATP-hydrolyzing)</fullName>
        <ecNumber evidence="4">5.6.2.2</ecNumber>
    </recommendedName>
</protein>
<dbReference type="InterPro" id="IPR036388">
    <property type="entry name" value="WH-like_DNA-bd_sf"/>
</dbReference>
<dbReference type="InterPro" id="IPR004085">
    <property type="entry name" value="TopoVI_A"/>
</dbReference>
<dbReference type="InterPro" id="IPR036078">
    <property type="entry name" value="Spo11/TopoVI_A_sf"/>
</dbReference>
<keyword evidence="7" id="KW-0067">ATP-binding</keyword>
<dbReference type="GO" id="GO:0046872">
    <property type="term" value="F:metal ion binding"/>
    <property type="evidence" value="ECO:0007669"/>
    <property type="project" value="UniProtKB-KW"/>
</dbReference>
<keyword evidence="9" id="KW-0799">Topoisomerase</keyword>
<dbReference type="PROSITE" id="PS52041">
    <property type="entry name" value="TOPO_IIB"/>
    <property type="match status" value="1"/>
</dbReference>
<feature type="domain" description="Type II DNA topoisomerase VI subunit A all-beta" evidence="13">
    <location>
        <begin position="139"/>
        <end position="188"/>
    </location>
</feature>
<evidence type="ECO:0000256" key="10">
    <source>
        <dbReference type="ARBA" id="ARBA00023125"/>
    </source>
</evidence>
<reference evidence="15" key="1">
    <citation type="journal article" date="2015" name="Nature">
        <title>Complex archaea that bridge the gap between prokaryotes and eukaryotes.</title>
        <authorList>
            <person name="Spang A."/>
            <person name="Saw J.H."/>
            <person name="Jorgensen S.L."/>
            <person name="Zaremba-Niedzwiedzka K."/>
            <person name="Martijn J."/>
            <person name="Lind A.E."/>
            <person name="van Eijk R."/>
            <person name="Schleper C."/>
            <person name="Guy L."/>
            <person name="Ettema T.J."/>
        </authorList>
    </citation>
    <scope>NUCLEOTIDE SEQUENCE</scope>
</reference>
<comment type="cofactor">
    <cofactor evidence="2">
        <name>Mg(2+)</name>
        <dbReference type="ChEBI" id="CHEBI:18420"/>
    </cofactor>
</comment>
<evidence type="ECO:0000256" key="6">
    <source>
        <dbReference type="ARBA" id="ARBA00022741"/>
    </source>
</evidence>
<sequence>VARSPRGESDPVVRKITDEAGAIYQRIQRKAKPQMKLPIRSLSNVKYRPKAGYFQLSGRHKIRTLTVNTVKTFAQTLKMMALSKELIEANDMATKREAYYISKNWGKAGFSEQPESDTIMDDVEAMFGVNREQLKFVPEEKGGDIAGNLVVIDTDSKGRKLRIDCTKFGSGAYSIPSEVENLQFQSKAKFILAIETAGMFQRLVKYDYWEKNNCILISMGGVPTRACRRFIRRLSDKLKVPVYAFVDGDPYGYFNIYRTLKVGSGRAAHLNEFFCVPKTSFLGVTPQDIKDYKLPTHPLKEVDIKRAKDALKNDPFVIHHKRWQAAINQMLKMGVRVEQQAFAKHGLDFVVKEYLPAKLKNTDKFLP</sequence>
<evidence type="ECO:0000259" key="14">
    <source>
        <dbReference type="Pfam" id="PF21180"/>
    </source>
</evidence>
<dbReference type="GO" id="GO:0006265">
    <property type="term" value="P:DNA topological change"/>
    <property type="evidence" value="ECO:0007669"/>
    <property type="project" value="InterPro"/>
</dbReference>
<evidence type="ECO:0000256" key="1">
    <source>
        <dbReference type="ARBA" id="ARBA00000185"/>
    </source>
</evidence>
<organism evidence="15">
    <name type="scientific">marine sediment metagenome</name>
    <dbReference type="NCBI Taxonomy" id="412755"/>
    <lineage>
        <taxon>unclassified sequences</taxon>
        <taxon>metagenomes</taxon>
        <taxon>ecological metagenomes</taxon>
    </lineage>
</organism>
<accession>A0A0F9ARL5</accession>
<dbReference type="Gene3D" id="1.10.10.10">
    <property type="entry name" value="Winged helix-like DNA-binding domain superfamily/Winged helix DNA-binding domain"/>
    <property type="match status" value="1"/>
</dbReference>
<evidence type="ECO:0000256" key="5">
    <source>
        <dbReference type="ARBA" id="ARBA00022723"/>
    </source>
</evidence>
<dbReference type="EC" id="5.6.2.2" evidence="4"/>
<evidence type="ECO:0000256" key="11">
    <source>
        <dbReference type="ARBA" id="ARBA00023235"/>
    </source>
</evidence>
<dbReference type="PRINTS" id="PR01550">
    <property type="entry name" value="TOP6AFAMILY"/>
</dbReference>
<dbReference type="GO" id="GO:0005524">
    <property type="term" value="F:ATP binding"/>
    <property type="evidence" value="ECO:0007669"/>
    <property type="project" value="UniProtKB-KW"/>
</dbReference>
<keyword evidence="5" id="KW-0479">Metal-binding</keyword>
<dbReference type="Gene3D" id="3.40.1360.10">
    <property type="match status" value="1"/>
</dbReference>
<dbReference type="SUPFAM" id="SSF56726">
    <property type="entry name" value="DNA topoisomerase IV, alpha subunit"/>
    <property type="match status" value="1"/>
</dbReference>
<feature type="domain" description="Spo11/DNA topoisomerase VI subunit A N-terminal" evidence="12">
    <location>
        <begin position="71"/>
        <end position="135"/>
    </location>
</feature>
<keyword evidence="10" id="KW-0238">DNA-binding</keyword>
<feature type="domain" description="Topoisomerase 6 subunit A/Spo11 TOPRIM" evidence="14">
    <location>
        <begin position="190"/>
        <end position="359"/>
    </location>
</feature>